<feature type="compositionally biased region" description="Gly residues" evidence="1">
    <location>
        <begin position="129"/>
        <end position="140"/>
    </location>
</feature>
<evidence type="ECO:0000256" key="1">
    <source>
        <dbReference type="SAM" id="MobiDB-lite"/>
    </source>
</evidence>
<protein>
    <recommendedName>
        <fullName evidence="4">(2Fe-2S)-binding protein</fullName>
    </recommendedName>
</protein>
<reference evidence="2 3" key="1">
    <citation type="submission" date="2019-10" db="EMBL/GenBank/DDBJ databases">
        <title>Streptomyces tenebrisbrunneis sp.nov., an endogenous actinomycete isolated from of Lycium ruthenicum.</title>
        <authorList>
            <person name="Ma L."/>
        </authorList>
    </citation>
    <scope>NUCLEOTIDE SEQUENCE [LARGE SCALE GENOMIC DNA]</scope>
    <source>
        <strain evidence="2 3">TRM 66187</strain>
    </source>
</reference>
<name>A0ABQ7FNP8_9ACTN</name>
<feature type="region of interest" description="Disordered" evidence="1">
    <location>
        <begin position="1"/>
        <end position="228"/>
    </location>
</feature>
<feature type="compositionally biased region" description="Gly residues" evidence="1">
    <location>
        <begin position="186"/>
        <end position="203"/>
    </location>
</feature>
<comment type="caution">
    <text evidence="2">The sequence shown here is derived from an EMBL/GenBank/DDBJ whole genome shotgun (WGS) entry which is preliminary data.</text>
</comment>
<dbReference type="Proteomes" id="UP000621266">
    <property type="component" value="Unassembled WGS sequence"/>
</dbReference>
<proteinExistence type="predicted"/>
<evidence type="ECO:0000313" key="2">
    <source>
        <dbReference type="EMBL" id="KAF4409633.1"/>
    </source>
</evidence>
<gene>
    <name evidence="2" type="ORF">GCU69_08010</name>
</gene>
<evidence type="ECO:0008006" key="4">
    <source>
        <dbReference type="Google" id="ProtNLM"/>
    </source>
</evidence>
<organism evidence="2 3">
    <name type="scientific">Streptomyces lycii</name>
    <dbReference type="NCBI Taxonomy" id="2654337"/>
    <lineage>
        <taxon>Bacteria</taxon>
        <taxon>Bacillati</taxon>
        <taxon>Actinomycetota</taxon>
        <taxon>Actinomycetes</taxon>
        <taxon>Kitasatosporales</taxon>
        <taxon>Streptomycetaceae</taxon>
        <taxon>Streptomyces</taxon>
    </lineage>
</organism>
<feature type="non-terminal residue" evidence="2">
    <location>
        <position position="228"/>
    </location>
</feature>
<dbReference type="EMBL" id="WHPN01000194">
    <property type="protein sequence ID" value="KAF4409633.1"/>
    <property type="molecule type" value="Genomic_DNA"/>
</dbReference>
<sequence>MSSDKPRQQQPRQQQQPQQQHPDGTPAGGWQPIAQGGEYDSDATAFVQLPESLLDPAAGPPGREPLAAPGHGYTPPPIAATDAADPSAPGPWTMPYADADQAGGAHWQSGPGSVSGHGAPSPGHWAGPDSGGAEGTGQGGDAPWTVPPAADDVPDESGEYLVGGAGPAAPGQWNFPSAPSRETGRPGPGTAPGEGWDGTGTGGHQQPQQWGYVPENGHAPAVPGGPAT</sequence>
<feature type="compositionally biased region" description="Low complexity" evidence="1">
    <location>
        <begin position="8"/>
        <end position="20"/>
    </location>
</feature>
<accession>A0ABQ7FNP8</accession>
<evidence type="ECO:0000313" key="3">
    <source>
        <dbReference type="Proteomes" id="UP000621266"/>
    </source>
</evidence>
<keyword evidence="3" id="KW-1185">Reference proteome</keyword>